<proteinExistence type="predicted"/>
<sequence length="131" mass="14615">MASRPPGYTVTSRRNSQPVYTMGAPPPSERGRRISEVPAPPVGISAPSAQAGINPQVDEKTSRKSRTGKDIIESVPFDPDYYNPDGSLRTVHKMPDFNTSYAEASKARYIRHTRAIENERELQTHEIFDKS</sequence>
<feature type="compositionally biased region" description="Polar residues" evidence="1">
    <location>
        <begin position="9"/>
        <end position="19"/>
    </location>
</feature>
<dbReference type="AlphaFoldDB" id="A0A2T7NMQ9"/>
<dbReference type="InterPro" id="IPR031525">
    <property type="entry name" value="CC190"/>
</dbReference>
<dbReference type="PANTHER" id="PTHR36871">
    <property type="entry name" value="COILED-COIL DOMAIN-CONTAINING PROTEIN 190"/>
    <property type="match status" value="1"/>
</dbReference>
<protein>
    <submittedName>
        <fullName evidence="2">Uncharacterized protein</fullName>
    </submittedName>
</protein>
<evidence type="ECO:0000313" key="3">
    <source>
        <dbReference type="Proteomes" id="UP000245119"/>
    </source>
</evidence>
<dbReference type="PANTHER" id="PTHR36871:SF1">
    <property type="entry name" value="COILED-COIL DOMAIN-CONTAINING PROTEIN 190"/>
    <property type="match status" value="1"/>
</dbReference>
<evidence type="ECO:0000256" key="1">
    <source>
        <dbReference type="SAM" id="MobiDB-lite"/>
    </source>
</evidence>
<evidence type="ECO:0000313" key="2">
    <source>
        <dbReference type="EMBL" id="PVD22444.1"/>
    </source>
</evidence>
<feature type="region of interest" description="Disordered" evidence="1">
    <location>
        <begin position="1"/>
        <end position="78"/>
    </location>
</feature>
<dbReference type="EMBL" id="PZQS01000011">
    <property type="protein sequence ID" value="PVD22444.1"/>
    <property type="molecule type" value="Genomic_DNA"/>
</dbReference>
<dbReference type="OrthoDB" id="10050903at2759"/>
<accession>A0A2T7NMQ9</accession>
<feature type="compositionally biased region" description="Basic and acidic residues" evidence="1">
    <location>
        <begin position="57"/>
        <end position="72"/>
    </location>
</feature>
<gene>
    <name evidence="2" type="ORF">C0Q70_18257</name>
</gene>
<dbReference type="Proteomes" id="UP000245119">
    <property type="component" value="Linkage Group LG11"/>
</dbReference>
<comment type="caution">
    <text evidence="2">The sequence shown here is derived from an EMBL/GenBank/DDBJ whole genome shotgun (WGS) entry which is preliminary data.</text>
</comment>
<reference evidence="2 3" key="1">
    <citation type="submission" date="2018-04" db="EMBL/GenBank/DDBJ databases">
        <title>The genome of golden apple snail Pomacea canaliculata provides insight into stress tolerance and invasive adaptation.</title>
        <authorList>
            <person name="Liu C."/>
            <person name="Liu B."/>
            <person name="Ren Y."/>
            <person name="Zhang Y."/>
            <person name="Wang H."/>
            <person name="Li S."/>
            <person name="Jiang F."/>
            <person name="Yin L."/>
            <person name="Zhang G."/>
            <person name="Qian W."/>
            <person name="Fan W."/>
        </authorList>
    </citation>
    <scope>NUCLEOTIDE SEQUENCE [LARGE SCALE GENOMIC DNA]</scope>
    <source>
        <strain evidence="2">SZHN2017</strain>
        <tissue evidence="2">Muscle</tissue>
    </source>
</reference>
<keyword evidence="3" id="KW-1185">Reference proteome</keyword>
<name>A0A2T7NMQ9_POMCA</name>
<organism evidence="2 3">
    <name type="scientific">Pomacea canaliculata</name>
    <name type="common">Golden apple snail</name>
    <dbReference type="NCBI Taxonomy" id="400727"/>
    <lineage>
        <taxon>Eukaryota</taxon>
        <taxon>Metazoa</taxon>
        <taxon>Spiralia</taxon>
        <taxon>Lophotrochozoa</taxon>
        <taxon>Mollusca</taxon>
        <taxon>Gastropoda</taxon>
        <taxon>Caenogastropoda</taxon>
        <taxon>Architaenioglossa</taxon>
        <taxon>Ampullarioidea</taxon>
        <taxon>Ampullariidae</taxon>
        <taxon>Pomacea</taxon>
    </lineage>
</organism>